<sequence length="177" mass="20688">MMHKEVVGRKKAPVIAIVFFVLTFMLYAQEGLKFIDFSDYKILFVSKLLVSILAIIIIIREYISCKISYKYCLIANKLIVNKIFSNGEKNLASIKISDIVYLGKKNGQHKRYDAKSIGNYTCDKLKIGQYCCVYKFKEKYYKFYFQPSERFIKRIEKNIIKIKDNKLSSLNNINSQA</sequence>
<evidence type="ECO:0000313" key="2">
    <source>
        <dbReference type="EMBL" id="MBP1889922.1"/>
    </source>
</evidence>
<gene>
    <name evidence="2" type="ORF">J2Z53_001506</name>
</gene>
<evidence type="ECO:0000256" key="1">
    <source>
        <dbReference type="SAM" id="Phobius"/>
    </source>
</evidence>
<feature type="transmembrane region" description="Helical" evidence="1">
    <location>
        <begin position="12"/>
        <end position="28"/>
    </location>
</feature>
<keyword evidence="1" id="KW-0812">Transmembrane</keyword>
<protein>
    <submittedName>
        <fullName evidence="2">Uncharacterized protein</fullName>
    </submittedName>
</protein>
<name>A0ABS4F1G7_9CLOT</name>
<keyword evidence="1" id="KW-0472">Membrane</keyword>
<keyword evidence="1" id="KW-1133">Transmembrane helix</keyword>
<dbReference type="Proteomes" id="UP000783390">
    <property type="component" value="Unassembled WGS sequence"/>
</dbReference>
<organism evidence="2 3">
    <name type="scientific">Clostridium moniliforme</name>
    <dbReference type="NCBI Taxonomy" id="39489"/>
    <lineage>
        <taxon>Bacteria</taxon>
        <taxon>Bacillati</taxon>
        <taxon>Bacillota</taxon>
        <taxon>Clostridia</taxon>
        <taxon>Eubacteriales</taxon>
        <taxon>Clostridiaceae</taxon>
        <taxon>Clostridium</taxon>
    </lineage>
</organism>
<accession>A0ABS4F1G7</accession>
<proteinExistence type="predicted"/>
<dbReference type="EMBL" id="JAGGJZ010000004">
    <property type="protein sequence ID" value="MBP1889922.1"/>
    <property type="molecule type" value="Genomic_DNA"/>
</dbReference>
<feature type="transmembrane region" description="Helical" evidence="1">
    <location>
        <begin position="40"/>
        <end position="59"/>
    </location>
</feature>
<dbReference type="RefSeq" id="WP_209796818.1">
    <property type="nucleotide sequence ID" value="NZ_JAGGJZ010000004.1"/>
</dbReference>
<keyword evidence="3" id="KW-1185">Reference proteome</keyword>
<comment type="caution">
    <text evidence="2">The sequence shown here is derived from an EMBL/GenBank/DDBJ whole genome shotgun (WGS) entry which is preliminary data.</text>
</comment>
<reference evidence="2 3" key="1">
    <citation type="submission" date="2021-03" db="EMBL/GenBank/DDBJ databases">
        <title>Genomic Encyclopedia of Type Strains, Phase IV (KMG-IV): sequencing the most valuable type-strain genomes for metagenomic binning, comparative biology and taxonomic classification.</title>
        <authorList>
            <person name="Goeker M."/>
        </authorList>
    </citation>
    <scope>NUCLEOTIDE SEQUENCE [LARGE SCALE GENOMIC DNA]</scope>
    <source>
        <strain evidence="2 3">DSM 3984</strain>
    </source>
</reference>
<evidence type="ECO:0000313" key="3">
    <source>
        <dbReference type="Proteomes" id="UP000783390"/>
    </source>
</evidence>